<evidence type="ECO:0000313" key="6">
    <source>
        <dbReference type="EMBL" id="CAG5125380.1"/>
    </source>
</evidence>
<proteinExistence type="predicted"/>
<evidence type="ECO:0000313" key="7">
    <source>
        <dbReference type="Proteomes" id="UP000678393"/>
    </source>
</evidence>
<keyword evidence="7" id="KW-1185">Reference proteome</keyword>
<feature type="compositionally biased region" description="Low complexity" evidence="4">
    <location>
        <begin position="23"/>
        <end position="40"/>
    </location>
</feature>
<dbReference type="InterPro" id="IPR008271">
    <property type="entry name" value="Ser/Thr_kinase_AS"/>
</dbReference>
<comment type="caution">
    <text evidence="6">The sequence shown here is derived from an EMBL/GenBank/DDBJ whole genome shotgun (WGS) entry which is preliminary data.</text>
</comment>
<keyword evidence="1 3" id="KW-0547">Nucleotide-binding</keyword>
<dbReference type="Proteomes" id="UP000678393">
    <property type="component" value="Unassembled WGS sequence"/>
</dbReference>
<evidence type="ECO:0000256" key="4">
    <source>
        <dbReference type="SAM" id="MobiDB-lite"/>
    </source>
</evidence>
<evidence type="ECO:0000259" key="5">
    <source>
        <dbReference type="PROSITE" id="PS50011"/>
    </source>
</evidence>
<dbReference type="GO" id="GO:0004674">
    <property type="term" value="F:protein serine/threonine kinase activity"/>
    <property type="evidence" value="ECO:0007669"/>
    <property type="project" value="TreeGrafter"/>
</dbReference>
<dbReference type="GO" id="GO:0005524">
    <property type="term" value="F:ATP binding"/>
    <property type="evidence" value="ECO:0007669"/>
    <property type="project" value="UniProtKB-UniRule"/>
</dbReference>
<dbReference type="OrthoDB" id="4062651at2759"/>
<dbReference type="SUPFAM" id="SSF56112">
    <property type="entry name" value="Protein kinase-like (PK-like)"/>
    <property type="match status" value="1"/>
</dbReference>
<protein>
    <recommendedName>
        <fullName evidence="5">Protein kinase domain-containing protein</fullName>
    </recommendedName>
</protein>
<dbReference type="PROSITE" id="PS00107">
    <property type="entry name" value="PROTEIN_KINASE_ATP"/>
    <property type="match status" value="1"/>
</dbReference>
<dbReference type="InterPro" id="IPR051681">
    <property type="entry name" value="Ser/Thr_Kinases-Pseudokinases"/>
</dbReference>
<dbReference type="InterPro" id="IPR011009">
    <property type="entry name" value="Kinase-like_dom_sf"/>
</dbReference>
<name>A0A8S3ZC20_9EUPU</name>
<reference evidence="6" key="1">
    <citation type="submission" date="2021-04" db="EMBL/GenBank/DDBJ databases">
        <authorList>
            <consortium name="Molecular Ecology Group"/>
        </authorList>
    </citation>
    <scope>NUCLEOTIDE SEQUENCE</scope>
</reference>
<dbReference type="Gene3D" id="3.30.200.20">
    <property type="entry name" value="Phosphorylase Kinase, domain 1"/>
    <property type="match status" value="1"/>
</dbReference>
<dbReference type="PROSITE" id="PS50011">
    <property type="entry name" value="PROTEIN_KINASE_DOM"/>
    <property type="match status" value="1"/>
</dbReference>
<dbReference type="SMART" id="SM00220">
    <property type="entry name" value="S_TKc"/>
    <property type="match status" value="1"/>
</dbReference>
<feature type="region of interest" description="Disordered" evidence="4">
    <location>
        <begin position="1"/>
        <end position="44"/>
    </location>
</feature>
<evidence type="ECO:0000256" key="3">
    <source>
        <dbReference type="PROSITE-ProRule" id="PRU10141"/>
    </source>
</evidence>
<evidence type="ECO:0000256" key="1">
    <source>
        <dbReference type="ARBA" id="ARBA00022741"/>
    </source>
</evidence>
<dbReference type="PROSITE" id="PS00108">
    <property type="entry name" value="PROTEIN_KINASE_ST"/>
    <property type="match status" value="1"/>
</dbReference>
<dbReference type="Gene3D" id="1.10.510.10">
    <property type="entry name" value="Transferase(Phosphotransferase) domain 1"/>
    <property type="match status" value="1"/>
</dbReference>
<dbReference type="EMBL" id="CAJHNH020002039">
    <property type="protein sequence ID" value="CAG5125380.1"/>
    <property type="molecule type" value="Genomic_DNA"/>
</dbReference>
<gene>
    <name evidence="6" type="ORF">CUNI_LOCUS10938</name>
</gene>
<dbReference type="InterPro" id="IPR017441">
    <property type="entry name" value="Protein_kinase_ATP_BS"/>
</dbReference>
<dbReference type="InterPro" id="IPR000719">
    <property type="entry name" value="Prot_kinase_dom"/>
</dbReference>
<sequence length="651" mass="71825">MPRTYVDNKMNRQLGRVGMPVGSAVHSSSSSGYQSNSSSSQRTYVDNSMNRQLGRVGLELGTAVHSRSETPRSYVDNTVNRQLGGVGMAYGAAANSNSSSSHRTYVDNSMNRQLGRVGLELGTAVHSRDSKLPPRRRLSFSLSTNTPKTYVDNAVNQELGRVGMAHGTAVHSKSQPAKTYVDNAMNRGLGRVGMAHGTAVHSNSLKIFPRVDSDKGVYVDNPFNRKHNRVGLPKGSVPISRKNEFSTQGTQAKKVYVDNAFNRRHNRVGLPLGSRPISRKPEVYGDTVINRKLDRVGKPWGATATKPNKLAALYKHLQEHSDEEIPEEFECMSDDNFSYVLEFRQREDAVRTLLEETPSISWQPQERASTETVQRYQGKIIDYEKLNIGDLIGHGGFGDVFIATLENGEVVAVKKLKSQQLTKKRIQLFKNEMDLFLHLDHPNIVSFVGACIEVPNLAIIMEYMDMSLYDALHIKEVEFTDNNKLDITSGVTNGLAYLHSQNIAHCDLKSKNVLLINVPGVDLTDPSKPVRAKITDFGLSKIKSDVETSNSFSAPNIGTPLYSAPEIHQGQLLSLEGLKKADIFSLGLLIWELALKVQVGEKGLTPVSSSNLKLDGKLQGALSLCWNMNPEKRPSAESMAMIASTFTNVLE</sequence>
<keyword evidence="2 3" id="KW-0067">ATP-binding</keyword>
<feature type="binding site" evidence="3">
    <location>
        <position position="415"/>
    </location>
    <ligand>
        <name>ATP</name>
        <dbReference type="ChEBI" id="CHEBI:30616"/>
    </ligand>
</feature>
<organism evidence="6 7">
    <name type="scientific">Candidula unifasciata</name>
    <dbReference type="NCBI Taxonomy" id="100452"/>
    <lineage>
        <taxon>Eukaryota</taxon>
        <taxon>Metazoa</taxon>
        <taxon>Spiralia</taxon>
        <taxon>Lophotrochozoa</taxon>
        <taxon>Mollusca</taxon>
        <taxon>Gastropoda</taxon>
        <taxon>Heterobranchia</taxon>
        <taxon>Euthyneura</taxon>
        <taxon>Panpulmonata</taxon>
        <taxon>Eupulmonata</taxon>
        <taxon>Stylommatophora</taxon>
        <taxon>Helicina</taxon>
        <taxon>Helicoidea</taxon>
        <taxon>Geomitridae</taxon>
        <taxon>Candidula</taxon>
    </lineage>
</organism>
<evidence type="ECO:0000256" key="2">
    <source>
        <dbReference type="ARBA" id="ARBA00022840"/>
    </source>
</evidence>
<feature type="domain" description="Protein kinase" evidence="5">
    <location>
        <begin position="386"/>
        <end position="647"/>
    </location>
</feature>
<dbReference type="AlphaFoldDB" id="A0A8S3ZC20"/>
<dbReference type="Pfam" id="PF00069">
    <property type="entry name" value="Pkinase"/>
    <property type="match status" value="1"/>
</dbReference>
<dbReference type="PANTHER" id="PTHR44329">
    <property type="entry name" value="SERINE/THREONINE-PROTEIN KINASE TNNI3K-RELATED"/>
    <property type="match status" value="1"/>
</dbReference>
<accession>A0A8S3ZC20</accession>